<gene>
    <name evidence="1" type="ORF">MNBD_GAMMA11-197</name>
</gene>
<sequence>MYIIKPILNILLFLVMPAILNACSYSVEKLYDSQELPRKDVAIIWVDWNDESITSIDGKKVNIDDSWGFYSLLPGEHSFIIKAKLDPIQALAVQGCLNIPVITGDKLGGGINIKTVTKALEAGQCYYVGQYFEKGSSYEKDIKEFSGLTYSAKMKCDIYSYSFGIYNAMKDKKQKNNRQKNRCLKVRHGVFTMKRNL</sequence>
<organism evidence="1">
    <name type="scientific">hydrothermal vent metagenome</name>
    <dbReference type="NCBI Taxonomy" id="652676"/>
    <lineage>
        <taxon>unclassified sequences</taxon>
        <taxon>metagenomes</taxon>
        <taxon>ecological metagenomes</taxon>
    </lineage>
</organism>
<evidence type="ECO:0000313" key="1">
    <source>
        <dbReference type="EMBL" id="VAW63043.1"/>
    </source>
</evidence>
<proteinExistence type="predicted"/>
<name>A0A3B0XFJ0_9ZZZZ</name>
<dbReference type="EMBL" id="UOFG01000191">
    <property type="protein sequence ID" value="VAW63043.1"/>
    <property type="molecule type" value="Genomic_DNA"/>
</dbReference>
<dbReference type="AlphaFoldDB" id="A0A3B0XFJ0"/>
<accession>A0A3B0XFJ0</accession>
<protein>
    <submittedName>
        <fullName evidence="1">Uncharacterized protein</fullName>
    </submittedName>
</protein>
<reference evidence="1" key="1">
    <citation type="submission" date="2018-06" db="EMBL/GenBank/DDBJ databases">
        <authorList>
            <person name="Zhirakovskaya E."/>
        </authorList>
    </citation>
    <scope>NUCLEOTIDE SEQUENCE</scope>
</reference>